<dbReference type="RefSeq" id="WP_019151080.1">
    <property type="nucleotide sequence ID" value="NZ_JBBMFL010000014.1"/>
</dbReference>
<evidence type="ECO:0000313" key="1">
    <source>
        <dbReference type="EMBL" id="MEQ2545625.1"/>
    </source>
</evidence>
<evidence type="ECO:0000313" key="2">
    <source>
        <dbReference type="Proteomes" id="UP001460202"/>
    </source>
</evidence>
<comment type="caution">
    <text evidence="1">The sequence shown here is derived from an EMBL/GenBank/DDBJ whole genome shotgun (WGS) entry which is preliminary data.</text>
</comment>
<accession>A0ABV1GZ06</accession>
<gene>
    <name evidence="1" type="ORF">WMO46_11790</name>
</gene>
<organism evidence="1 2">
    <name type="scientific">Alistipes intestinihominis</name>
    <dbReference type="NCBI Taxonomy" id="3133172"/>
    <lineage>
        <taxon>Bacteria</taxon>
        <taxon>Pseudomonadati</taxon>
        <taxon>Bacteroidota</taxon>
        <taxon>Bacteroidia</taxon>
        <taxon>Bacteroidales</taxon>
        <taxon>Rikenellaceae</taxon>
        <taxon>Alistipes</taxon>
    </lineage>
</organism>
<protein>
    <submittedName>
        <fullName evidence="1">Uncharacterized protein</fullName>
    </submittedName>
</protein>
<dbReference type="Proteomes" id="UP001460202">
    <property type="component" value="Unassembled WGS sequence"/>
</dbReference>
<reference evidence="1 2" key="1">
    <citation type="submission" date="2024-03" db="EMBL/GenBank/DDBJ databases">
        <title>Human intestinal bacterial collection.</title>
        <authorList>
            <person name="Pauvert C."/>
            <person name="Hitch T.C.A."/>
            <person name="Clavel T."/>
        </authorList>
    </citation>
    <scope>NUCLEOTIDE SEQUENCE [LARGE SCALE GENOMIC DNA]</scope>
    <source>
        <strain evidence="1 2">CLA-KB-H122</strain>
    </source>
</reference>
<sequence>MGRAKENFNDVNFKDESGDFVPFGTRFDVLRNIFWNIMDGHALVRESVHCRYSIEARGKRCYLVEEYKTGGISGRYEILNCTYGELKCRINRKLPE</sequence>
<proteinExistence type="predicted"/>
<dbReference type="EMBL" id="JBBMFL010000014">
    <property type="protein sequence ID" value="MEQ2545625.1"/>
    <property type="molecule type" value="Genomic_DNA"/>
</dbReference>
<keyword evidence="2" id="KW-1185">Reference proteome</keyword>
<name>A0ABV1GZ06_9BACT</name>